<dbReference type="EMBL" id="JACXVP010000007">
    <property type="protein sequence ID" value="KAG5595164.1"/>
    <property type="molecule type" value="Genomic_DNA"/>
</dbReference>
<keyword evidence="1" id="KW-0732">Signal</keyword>
<feature type="signal peptide" evidence="1">
    <location>
        <begin position="1"/>
        <end position="19"/>
    </location>
</feature>
<name>A0A9J5Y7C5_SOLCO</name>
<comment type="caution">
    <text evidence="2">The sequence shown here is derived from an EMBL/GenBank/DDBJ whole genome shotgun (WGS) entry which is preliminary data.</text>
</comment>
<organism evidence="2 3">
    <name type="scientific">Solanum commersonii</name>
    <name type="common">Commerson's wild potato</name>
    <name type="synonym">Commerson's nightshade</name>
    <dbReference type="NCBI Taxonomy" id="4109"/>
    <lineage>
        <taxon>Eukaryota</taxon>
        <taxon>Viridiplantae</taxon>
        <taxon>Streptophyta</taxon>
        <taxon>Embryophyta</taxon>
        <taxon>Tracheophyta</taxon>
        <taxon>Spermatophyta</taxon>
        <taxon>Magnoliopsida</taxon>
        <taxon>eudicotyledons</taxon>
        <taxon>Gunneridae</taxon>
        <taxon>Pentapetalae</taxon>
        <taxon>asterids</taxon>
        <taxon>lamiids</taxon>
        <taxon>Solanales</taxon>
        <taxon>Solanaceae</taxon>
        <taxon>Solanoideae</taxon>
        <taxon>Solaneae</taxon>
        <taxon>Solanum</taxon>
    </lineage>
</organism>
<dbReference type="Proteomes" id="UP000824120">
    <property type="component" value="Chromosome 7"/>
</dbReference>
<evidence type="ECO:0008006" key="4">
    <source>
        <dbReference type="Google" id="ProtNLM"/>
    </source>
</evidence>
<reference evidence="2 3" key="1">
    <citation type="submission" date="2020-09" db="EMBL/GenBank/DDBJ databases">
        <title>De no assembly of potato wild relative species, Solanum commersonii.</title>
        <authorList>
            <person name="Cho K."/>
        </authorList>
    </citation>
    <scope>NUCLEOTIDE SEQUENCE [LARGE SCALE GENOMIC DNA]</scope>
    <source>
        <strain evidence="2">LZ3.2</strain>
        <tissue evidence="2">Leaf</tissue>
    </source>
</reference>
<gene>
    <name evidence="2" type="ORF">H5410_036396</name>
</gene>
<evidence type="ECO:0000313" key="2">
    <source>
        <dbReference type="EMBL" id="KAG5595164.1"/>
    </source>
</evidence>
<accession>A0A9J5Y7C5</accession>
<keyword evidence="3" id="KW-1185">Reference proteome</keyword>
<sequence length="105" mass="10666">MILSISLSVCLVSVPSAAACTWASVPVVTSQEIAVPNPLGVVVDLSIISSSCIAIFSSSISTSDSSSPMPSLYASVVVARGISEMSGASSSSVVSINELKLVEFR</sequence>
<dbReference type="AlphaFoldDB" id="A0A9J5Y7C5"/>
<feature type="chain" id="PRO_5039906654" description="Secreted protein" evidence="1">
    <location>
        <begin position="20"/>
        <end position="105"/>
    </location>
</feature>
<protein>
    <recommendedName>
        <fullName evidence="4">Secreted protein</fullName>
    </recommendedName>
</protein>
<evidence type="ECO:0000256" key="1">
    <source>
        <dbReference type="SAM" id="SignalP"/>
    </source>
</evidence>
<proteinExistence type="predicted"/>
<evidence type="ECO:0000313" key="3">
    <source>
        <dbReference type="Proteomes" id="UP000824120"/>
    </source>
</evidence>